<dbReference type="InterPro" id="IPR000780">
    <property type="entry name" value="CheR_MeTrfase"/>
</dbReference>
<dbReference type="PROSITE" id="PS50123">
    <property type="entry name" value="CHER"/>
    <property type="match status" value="1"/>
</dbReference>
<dbReference type="EMBL" id="JAAOIW010000015">
    <property type="protein sequence ID" value="NHN34038.1"/>
    <property type="molecule type" value="Genomic_DNA"/>
</dbReference>
<feature type="domain" description="CheR-type methyltransferase" evidence="1">
    <location>
        <begin position="10"/>
        <end position="262"/>
    </location>
</feature>
<organism evidence="2 3">
    <name type="scientific">Paenibacillus agricola</name>
    <dbReference type="NCBI Taxonomy" id="2716264"/>
    <lineage>
        <taxon>Bacteria</taxon>
        <taxon>Bacillati</taxon>
        <taxon>Bacillota</taxon>
        <taxon>Bacilli</taxon>
        <taxon>Bacillales</taxon>
        <taxon>Paenibacillaceae</taxon>
        <taxon>Paenibacillus</taxon>
    </lineage>
</organism>
<dbReference type="Pfam" id="PF01739">
    <property type="entry name" value="CheR"/>
    <property type="match status" value="1"/>
</dbReference>
<dbReference type="InterPro" id="IPR022641">
    <property type="entry name" value="CheR_N"/>
</dbReference>
<reference evidence="2" key="1">
    <citation type="submission" date="2020-03" db="EMBL/GenBank/DDBJ databases">
        <title>Draft sequencing of Paenibacilllus sp. S3N08.</title>
        <authorList>
            <person name="Kim D.-U."/>
        </authorList>
    </citation>
    <scope>NUCLEOTIDE SEQUENCE</scope>
    <source>
        <strain evidence="2">S3N08</strain>
    </source>
</reference>
<dbReference type="SUPFAM" id="SSF53335">
    <property type="entry name" value="S-adenosyl-L-methionine-dependent methyltransferases"/>
    <property type="match status" value="1"/>
</dbReference>
<dbReference type="PRINTS" id="PR00996">
    <property type="entry name" value="CHERMTFRASE"/>
</dbReference>
<name>A0ABX0JER6_9BACL</name>
<dbReference type="Gene3D" id="3.40.50.150">
    <property type="entry name" value="Vaccinia Virus protein VP39"/>
    <property type="match status" value="1"/>
</dbReference>
<dbReference type="Proteomes" id="UP001165962">
    <property type="component" value="Unassembled WGS sequence"/>
</dbReference>
<dbReference type="Pfam" id="PF03705">
    <property type="entry name" value="CheR_N"/>
    <property type="match status" value="1"/>
</dbReference>
<protein>
    <submittedName>
        <fullName evidence="2">Protein-glutamate O-methyltransferase CheR</fullName>
    </submittedName>
</protein>
<proteinExistence type="predicted"/>
<dbReference type="InterPro" id="IPR022642">
    <property type="entry name" value="CheR_C"/>
</dbReference>
<evidence type="ECO:0000313" key="2">
    <source>
        <dbReference type="EMBL" id="NHN34038.1"/>
    </source>
</evidence>
<accession>A0ABX0JER6</accession>
<dbReference type="SMART" id="SM00138">
    <property type="entry name" value="MeTrc"/>
    <property type="match status" value="1"/>
</dbReference>
<dbReference type="InterPro" id="IPR029063">
    <property type="entry name" value="SAM-dependent_MTases_sf"/>
</dbReference>
<dbReference type="RefSeq" id="WP_166154584.1">
    <property type="nucleotide sequence ID" value="NZ_JAAOIW010000015.1"/>
</dbReference>
<dbReference type="PANTHER" id="PTHR24422:SF8">
    <property type="entry name" value="CHEMOTAXIS PROTEIN"/>
    <property type="match status" value="1"/>
</dbReference>
<dbReference type="InterPro" id="IPR050903">
    <property type="entry name" value="Bact_Chemotaxis_MeTrfase"/>
</dbReference>
<gene>
    <name evidence="2" type="ORF">G9U52_29895</name>
</gene>
<dbReference type="SUPFAM" id="SSF47757">
    <property type="entry name" value="Chemotaxis receptor methyltransferase CheR, N-terminal domain"/>
    <property type="match status" value="1"/>
</dbReference>
<sequence>MEETELERAEVPFHYELPQEAVSLILSEIYTTTGYNFQDYAMATIQRRLQRRLITERMANAAELIDRLQKFPQYAYKLVADFSINVTAMFRDPQFFNYFRNEVIPELRKESFIRVWVAGCATGEEAYSLSILLQEEGLYERCRIYATDMNEGVIAQAKTGALPLSKMQAYTRNYFASGGKEQFHSYFSSKDEQVYLHAKLLRNIVFSHHNLVDDRSFNEFHVIFCRNVLIYFNHRLQEHVHDLLYDSLGLGGFLALGSRESLRFTKHASQFINMSSLQKIYKRIN</sequence>
<evidence type="ECO:0000313" key="3">
    <source>
        <dbReference type="Proteomes" id="UP001165962"/>
    </source>
</evidence>
<evidence type="ECO:0000259" key="1">
    <source>
        <dbReference type="PROSITE" id="PS50123"/>
    </source>
</evidence>
<dbReference type="PANTHER" id="PTHR24422">
    <property type="entry name" value="CHEMOTAXIS PROTEIN METHYLTRANSFERASE"/>
    <property type="match status" value="1"/>
</dbReference>
<keyword evidence="3" id="KW-1185">Reference proteome</keyword>
<comment type="caution">
    <text evidence="2">The sequence shown here is derived from an EMBL/GenBank/DDBJ whole genome shotgun (WGS) entry which is preliminary data.</text>
</comment>